<dbReference type="GO" id="GO:0016020">
    <property type="term" value="C:membrane"/>
    <property type="evidence" value="ECO:0007669"/>
    <property type="project" value="UniProtKB-SubCell"/>
</dbReference>
<dbReference type="GO" id="GO:0016787">
    <property type="term" value="F:hydrolase activity"/>
    <property type="evidence" value="ECO:0007669"/>
    <property type="project" value="InterPro"/>
</dbReference>
<keyword evidence="7" id="KW-1185">Reference proteome</keyword>
<evidence type="ECO:0000313" key="7">
    <source>
        <dbReference type="Proteomes" id="UP000747542"/>
    </source>
</evidence>
<evidence type="ECO:0000259" key="5">
    <source>
        <dbReference type="Pfam" id="PF00149"/>
    </source>
</evidence>
<organism evidence="6 7">
    <name type="scientific">Homarus americanus</name>
    <name type="common">American lobster</name>
    <dbReference type="NCBI Taxonomy" id="6706"/>
    <lineage>
        <taxon>Eukaryota</taxon>
        <taxon>Metazoa</taxon>
        <taxon>Ecdysozoa</taxon>
        <taxon>Arthropoda</taxon>
        <taxon>Crustacea</taxon>
        <taxon>Multicrustacea</taxon>
        <taxon>Malacostraca</taxon>
        <taxon>Eumalacostraca</taxon>
        <taxon>Eucarida</taxon>
        <taxon>Decapoda</taxon>
        <taxon>Pleocyemata</taxon>
        <taxon>Astacidea</taxon>
        <taxon>Nephropoidea</taxon>
        <taxon>Nephropidae</taxon>
        <taxon>Homarus</taxon>
    </lineage>
</organism>
<dbReference type="PANTHER" id="PTHR13315:SF4">
    <property type="entry name" value="METALLOPHOSPHOESTERASE, ISOFORM E"/>
    <property type="match status" value="1"/>
</dbReference>
<dbReference type="Pfam" id="PF00149">
    <property type="entry name" value="Metallophos"/>
    <property type="match status" value="1"/>
</dbReference>
<comment type="caution">
    <text evidence="6">The sequence shown here is derived from an EMBL/GenBank/DDBJ whole genome shotgun (WGS) entry which is preliminary data.</text>
</comment>
<dbReference type="InterPro" id="IPR029052">
    <property type="entry name" value="Metallo-depent_PP-like"/>
</dbReference>
<evidence type="ECO:0000256" key="3">
    <source>
        <dbReference type="ARBA" id="ARBA00022989"/>
    </source>
</evidence>
<gene>
    <name evidence="6" type="primary">MPPE1-L1</name>
    <name evidence="6" type="ORF">Hamer_G000355</name>
</gene>
<dbReference type="EMBL" id="JAHLQT010002534">
    <property type="protein sequence ID" value="KAG7177118.1"/>
    <property type="molecule type" value="Genomic_DNA"/>
</dbReference>
<dbReference type="GO" id="GO:0006506">
    <property type="term" value="P:GPI anchor biosynthetic process"/>
    <property type="evidence" value="ECO:0007669"/>
    <property type="project" value="InterPro"/>
</dbReference>
<keyword evidence="4" id="KW-0472">Membrane</keyword>
<feature type="non-terminal residue" evidence="6">
    <location>
        <position position="293"/>
    </location>
</feature>
<dbReference type="SUPFAM" id="SSF56300">
    <property type="entry name" value="Metallo-dependent phosphatases"/>
    <property type="match status" value="1"/>
</dbReference>
<evidence type="ECO:0000313" key="6">
    <source>
        <dbReference type="EMBL" id="KAG7177118.1"/>
    </source>
</evidence>
<feature type="domain" description="Calcineurin-like phosphoesterase" evidence="5">
    <location>
        <begin position="68"/>
        <end position="213"/>
    </location>
</feature>
<dbReference type="InterPro" id="IPR004843">
    <property type="entry name" value="Calcineurin-like_PHP"/>
</dbReference>
<name>A0A8J5ND66_HOMAM</name>
<evidence type="ECO:0000256" key="4">
    <source>
        <dbReference type="ARBA" id="ARBA00023136"/>
    </source>
</evidence>
<proteinExistence type="predicted"/>
<evidence type="ECO:0000256" key="1">
    <source>
        <dbReference type="ARBA" id="ARBA00004141"/>
    </source>
</evidence>
<sequence length="293" mass="33679">MNEWISCAFTASNWPVITNDSEDSVRILIAADPQILSVTSEPHFPFSIITTWDANRFISRGFHLALWRTKPEVVVFLGDLLNDGSIAGDDNFYSLVHSFKNLMDIPNYVKHVIYVPGDNDIGGEGIDRVTPHKVQRFFSFFNQSNTLQYKFVDFIQVRVMDDNNVITPVLPQEDDRVRILLSHIPLLPITRTKIKEKVLEQHPSFIFSGHEHDSFHFVGTKEKAHAQEFRVLKDKDRGKIWKFEILKDKLHEVTVPTCSYRMGKKQYGYGVAVIGKEISYETIAHLANYSTVH</sequence>
<keyword evidence="2" id="KW-0812">Transmembrane</keyword>
<dbReference type="AlphaFoldDB" id="A0A8J5ND66"/>
<keyword evidence="3" id="KW-1133">Transmembrane helix</keyword>
<accession>A0A8J5ND66</accession>
<dbReference type="InterPro" id="IPR033308">
    <property type="entry name" value="PGAP5/Cdc1/Ted1"/>
</dbReference>
<protein>
    <submittedName>
        <fullName evidence="6">Metallophosphoesterase 1-like 1</fullName>
    </submittedName>
</protein>
<dbReference type="GO" id="GO:0005783">
    <property type="term" value="C:endoplasmic reticulum"/>
    <property type="evidence" value="ECO:0007669"/>
    <property type="project" value="TreeGrafter"/>
</dbReference>
<reference evidence="6" key="1">
    <citation type="journal article" date="2021" name="Sci. Adv.">
        <title>The American lobster genome reveals insights on longevity, neural, and immune adaptations.</title>
        <authorList>
            <person name="Polinski J.M."/>
            <person name="Zimin A.V."/>
            <person name="Clark K.F."/>
            <person name="Kohn A.B."/>
            <person name="Sadowski N."/>
            <person name="Timp W."/>
            <person name="Ptitsyn A."/>
            <person name="Khanna P."/>
            <person name="Romanova D.Y."/>
            <person name="Williams P."/>
            <person name="Greenwood S.J."/>
            <person name="Moroz L.L."/>
            <person name="Walt D.R."/>
            <person name="Bodnar A.G."/>
        </authorList>
    </citation>
    <scope>NUCLEOTIDE SEQUENCE</scope>
    <source>
        <strain evidence="6">GMGI-L3</strain>
    </source>
</reference>
<dbReference type="Gene3D" id="3.60.21.10">
    <property type="match status" value="1"/>
</dbReference>
<evidence type="ECO:0000256" key="2">
    <source>
        <dbReference type="ARBA" id="ARBA00022692"/>
    </source>
</evidence>
<dbReference type="Proteomes" id="UP000747542">
    <property type="component" value="Unassembled WGS sequence"/>
</dbReference>
<comment type="subcellular location">
    <subcellularLocation>
        <location evidence="1">Membrane</location>
        <topology evidence="1">Multi-pass membrane protein</topology>
    </subcellularLocation>
</comment>
<dbReference type="PANTHER" id="PTHR13315">
    <property type="entry name" value="METALLO PHOSPHOESTERASE RELATED"/>
    <property type="match status" value="1"/>
</dbReference>